<evidence type="ECO:0000313" key="2">
    <source>
        <dbReference type="Proteomes" id="UP000182347"/>
    </source>
</evidence>
<keyword evidence="2" id="KW-1185">Reference proteome</keyword>
<reference evidence="2" key="1">
    <citation type="submission" date="2016-10" db="EMBL/GenBank/DDBJ databases">
        <authorList>
            <person name="Varghese N."/>
            <person name="Submissions S."/>
        </authorList>
    </citation>
    <scope>NUCLEOTIDE SEQUENCE [LARGE SCALE GENOMIC DNA]</scope>
    <source>
        <strain evidence="2">CGMCC 1.6199</strain>
    </source>
</reference>
<evidence type="ECO:0000313" key="1">
    <source>
        <dbReference type="EMBL" id="SDM22759.1"/>
    </source>
</evidence>
<gene>
    <name evidence="1" type="ORF">SAMN05216244_1995</name>
</gene>
<dbReference type="EMBL" id="FNHF01000002">
    <property type="protein sequence ID" value="SDM22759.1"/>
    <property type="molecule type" value="Genomic_DNA"/>
</dbReference>
<dbReference type="Proteomes" id="UP000182347">
    <property type="component" value="Unassembled WGS sequence"/>
</dbReference>
<dbReference type="AlphaFoldDB" id="A0A1G9RHG4"/>
<name>A0A1G9RHG4_9BACI</name>
<sequence>MPHFLNILPPLYMVFFAIASGKDKKAYQNPVHNRVEPDYYSFFTGLTVRTDAMKKAAILTEQQPVKLYLQPMIVHQFLIPIKALFFCTLERAVIHMDETEAFAIAFCPFKIVEKRPGNISF</sequence>
<accession>A0A1G9RHG4</accession>
<protein>
    <submittedName>
        <fullName evidence="1">Uncharacterized protein</fullName>
    </submittedName>
</protein>
<proteinExistence type="predicted"/>
<organism evidence="1 2">
    <name type="scientific">Sediminibacillus halophilus</name>
    <dbReference type="NCBI Taxonomy" id="482461"/>
    <lineage>
        <taxon>Bacteria</taxon>
        <taxon>Bacillati</taxon>
        <taxon>Bacillota</taxon>
        <taxon>Bacilli</taxon>
        <taxon>Bacillales</taxon>
        <taxon>Bacillaceae</taxon>
        <taxon>Sediminibacillus</taxon>
    </lineage>
</organism>